<comment type="caution">
    <text evidence="8">The sequence shown here is derived from an EMBL/GenBank/DDBJ whole genome shotgun (WGS) entry which is preliminary data.</text>
</comment>
<dbReference type="AlphaFoldDB" id="A0ABD6EHX8"/>
<evidence type="ECO:0000259" key="7">
    <source>
        <dbReference type="PROSITE" id="PS50262"/>
    </source>
</evidence>
<reference evidence="8 9" key="1">
    <citation type="submission" date="2024-08" db="EMBL/GenBank/DDBJ databases">
        <title>Gnathostoma spinigerum genome.</title>
        <authorList>
            <person name="Gonzalez-Bertolin B."/>
            <person name="Monzon S."/>
            <person name="Zaballos A."/>
            <person name="Jimenez P."/>
            <person name="Dekumyoy P."/>
            <person name="Varona S."/>
            <person name="Cuesta I."/>
            <person name="Sumanam S."/>
            <person name="Adisakwattana P."/>
            <person name="Gasser R.B."/>
            <person name="Hernandez-Gonzalez A."/>
            <person name="Young N.D."/>
            <person name="Perteguer M.J."/>
        </authorList>
    </citation>
    <scope>NUCLEOTIDE SEQUENCE [LARGE SCALE GENOMIC DNA]</scope>
    <source>
        <strain evidence="8">AL3</strain>
        <tissue evidence="8">Liver</tissue>
    </source>
</reference>
<dbReference type="Gene3D" id="1.20.1070.10">
    <property type="entry name" value="Rhodopsin 7-helix transmembrane proteins"/>
    <property type="match status" value="1"/>
</dbReference>
<dbReference type="PROSITE" id="PS50262">
    <property type="entry name" value="G_PROTEIN_RECEP_F1_2"/>
    <property type="match status" value="1"/>
</dbReference>
<evidence type="ECO:0000256" key="6">
    <source>
        <dbReference type="SAM" id="SignalP"/>
    </source>
</evidence>
<evidence type="ECO:0000313" key="8">
    <source>
        <dbReference type="EMBL" id="MFH4977754.1"/>
    </source>
</evidence>
<evidence type="ECO:0000256" key="4">
    <source>
        <dbReference type="ARBA" id="ARBA00023136"/>
    </source>
</evidence>
<evidence type="ECO:0000313" key="9">
    <source>
        <dbReference type="Proteomes" id="UP001608902"/>
    </source>
</evidence>
<evidence type="ECO:0000256" key="2">
    <source>
        <dbReference type="ARBA" id="ARBA00022692"/>
    </source>
</evidence>
<gene>
    <name evidence="8" type="ORF">AB6A40_004463</name>
</gene>
<organism evidence="8 9">
    <name type="scientific">Gnathostoma spinigerum</name>
    <dbReference type="NCBI Taxonomy" id="75299"/>
    <lineage>
        <taxon>Eukaryota</taxon>
        <taxon>Metazoa</taxon>
        <taxon>Ecdysozoa</taxon>
        <taxon>Nematoda</taxon>
        <taxon>Chromadorea</taxon>
        <taxon>Rhabditida</taxon>
        <taxon>Spirurina</taxon>
        <taxon>Gnathostomatomorpha</taxon>
        <taxon>Gnathostomatoidea</taxon>
        <taxon>Gnathostomatidae</taxon>
        <taxon>Gnathostoma</taxon>
    </lineage>
</organism>
<feature type="signal peptide" evidence="6">
    <location>
        <begin position="1"/>
        <end position="19"/>
    </location>
</feature>
<dbReference type="GO" id="GO:0016020">
    <property type="term" value="C:membrane"/>
    <property type="evidence" value="ECO:0007669"/>
    <property type="project" value="UniProtKB-SubCell"/>
</dbReference>
<keyword evidence="3 5" id="KW-1133">Transmembrane helix</keyword>
<feature type="chain" id="PRO_5044836653" description="G-protein coupled receptors family 1 profile domain-containing protein" evidence="6">
    <location>
        <begin position="20"/>
        <end position="196"/>
    </location>
</feature>
<keyword evidence="9" id="KW-1185">Reference proteome</keyword>
<feature type="transmembrane region" description="Helical" evidence="5">
    <location>
        <begin position="115"/>
        <end position="139"/>
    </location>
</feature>
<feature type="transmembrane region" description="Helical" evidence="5">
    <location>
        <begin position="81"/>
        <end position="103"/>
    </location>
</feature>
<dbReference type="EMBL" id="JBGFUD010002579">
    <property type="protein sequence ID" value="MFH4977754.1"/>
    <property type="molecule type" value="Genomic_DNA"/>
</dbReference>
<protein>
    <recommendedName>
        <fullName evidence="7">G-protein coupled receptors family 1 profile domain-containing protein</fullName>
    </recommendedName>
</protein>
<dbReference type="PANTHER" id="PTHR46895:SF4">
    <property type="entry name" value="G-PROTEIN COUPLED RECEPTORS FAMILY 1 PROFILE DOMAIN-CONTAINING PROTEIN"/>
    <property type="match status" value="1"/>
</dbReference>
<dbReference type="SUPFAM" id="SSF81321">
    <property type="entry name" value="Family A G protein-coupled receptor-like"/>
    <property type="match status" value="1"/>
</dbReference>
<keyword evidence="6" id="KW-0732">Signal</keyword>
<evidence type="ECO:0000256" key="1">
    <source>
        <dbReference type="ARBA" id="ARBA00004370"/>
    </source>
</evidence>
<evidence type="ECO:0000256" key="5">
    <source>
        <dbReference type="SAM" id="Phobius"/>
    </source>
</evidence>
<dbReference type="PANTHER" id="PTHR46895">
    <property type="entry name" value="PROTEIN CBG20548-RELATED"/>
    <property type="match status" value="1"/>
</dbReference>
<comment type="subcellular location">
    <subcellularLocation>
        <location evidence="1">Membrane</location>
    </subcellularLocation>
</comment>
<name>A0ABD6EHX8_9BILA</name>
<keyword evidence="4 5" id="KW-0472">Membrane</keyword>
<keyword evidence="2 5" id="KW-0812">Transmembrane</keyword>
<evidence type="ECO:0000256" key="3">
    <source>
        <dbReference type="ARBA" id="ARBA00022989"/>
    </source>
</evidence>
<sequence>MVLVPIFLLTVLNISLLCALRGRNDALINDDHSKNVRYRKYQNELFIQVPFVLTQCVYETPDVLRKNTTASMRNQRTEQRVTFTLAIIVTMYTITNAPSAILQMVQIAHPNRLDFLTLTLLCNTLVICGKASNFILFCLSSKYFRARLMEMVQRSVHKRFEKLSINLSDGLSSSRSYIGVLSSANRKKKTSLPARL</sequence>
<proteinExistence type="predicted"/>
<feature type="domain" description="G-protein coupled receptors family 1 profile" evidence="7">
    <location>
        <begin position="1"/>
        <end position="137"/>
    </location>
</feature>
<dbReference type="Proteomes" id="UP001608902">
    <property type="component" value="Unassembled WGS sequence"/>
</dbReference>
<accession>A0ABD6EHX8</accession>
<dbReference type="InterPro" id="IPR017452">
    <property type="entry name" value="GPCR_Rhodpsn_7TM"/>
</dbReference>